<dbReference type="VEuPathDB" id="VectorBase:ISCW020201"/>
<name>B7Q0D9_IXOSC</name>
<keyword evidence="3" id="KW-1185">Reference proteome</keyword>
<gene>
    <name evidence="1" type="ORF">IscW_ISCW020201</name>
</gene>
<dbReference type="EMBL" id="DS831757">
    <property type="protein sequence ID" value="EEC12311.1"/>
    <property type="molecule type" value="Genomic_DNA"/>
</dbReference>
<accession>B7Q0D9</accession>
<reference evidence="1 3" key="1">
    <citation type="submission" date="2008-03" db="EMBL/GenBank/DDBJ databases">
        <title>Annotation of Ixodes scapularis.</title>
        <authorList>
            <consortium name="Ixodes scapularis Genome Project Consortium"/>
            <person name="Caler E."/>
            <person name="Hannick L.I."/>
            <person name="Bidwell S."/>
            <person name="Joardar V."/>
            <person name="Thiagarajan M."/>
            <person name="Amedeo P."/>
            <person name="Galinsky K.J."/>
            <person name="Schobel S."/>
            <person name="Inman J."/>
            <person name="Hostetler J."/>
            <person name="Miller J."/>
            <person name="Hammond M."/>
            <person name="Megy K."/>
            <person name="Lawson D."/>
            <person name="Kodira C."/>
            <person name="Sutton G."/>
            <person name="Meyer J."/>
            <person name="Hill C.A."/>
            <person name="Birren B."/>
            <person name="Nene V."/>
            <person name="Collins F."/>
            <person name="Alarcon-Chaidez F."/>
            <person name="Wikel S."/>
            <person name="Strausberg R."/>
        </authorList>
    </citation>
    <scope>NUCLEOTIDE SEQUENCE [LARGE SCALE GENOMIC DNA]</scope>
    <source>
        <strain evidence="3">Wikel</strain>
        <strain evidence="1">Wikel colony</strain>
    </source>
</reference>
<proteinExistence type="predicted"/>
<dbReference type="InParanoid" id="B7Q0D9"/>
<protein>
    <submittedName>
        <fullName evidence="1 2">Uncharacterized protein</fullName>
    </submittedName>
</protein>
<sequence length="154" mass="17691">MAEHSVPCGNRRKTQRTRNHLMWHAMRLRQGTFGRLQQALECTKIHQEAAKKAQEVQCNKRRQALKVGDLVLRDIHTLSDTNEGISAKLAPRREGPSHGVHHVGENDLLLSDQLQDVAVERHTPTSFHSAMNYEQTHHQPLLSIRRGSVFREER</sequence>
<dbReference type="PaxDb" id="6945-B7Q0D9"/>
<evidence type="ECO:0000313" key="2">
    <source>
        <dbReference type="EnsemblMetazoa" id="ISCW020201-PA"/>
    </source>
</evidence>
<reference evidence="2" key="2">
    <citation type="submission" date="2020-05" db="UniProtKB">
        <authorList>
            <consortium name="EnsemblMetazoa"/>
        </authorList>
    </citation>
    <scope>IDENTIFICATION</scope>
    <source>
        <strain evidence="2">wikel</strain>
    </source>
</reference>
<evidence type="ECO:0000313" key="1">
    <source>
        <dbReference type="EMBL" id="EEC12311.1"/>
    </source>
</evidence>
<dbReference type="AlphaFoldDB" id="B7Q0D9"/>
<organism>
    <name type="scientific">Ixodes scapularis</name>
    <name type="common">Black-legged tick</name>
    <name type="synonym">Deer tick</name>
    <dbReference type="NCBI Taxonomy" id="6945"/>
    <lineage>
        <taxon>Eukaryota</taxon>
        <taxon>Metazoa</taxon>
        <taxon>Ecdysozoa</taxon>
        <taxon>Arthropoda</taxon>
        <taxon>Chelicerata</taxon>
        <taxon>Arachnida</taxon>
        <taxon>Acari</taxon>
        <taxon>Parasitiformes</taxon>
        <taxon>Ixodida</taxon>
        <taxon>Ixodoidea</taxon>
        <taxon>Ixodidae</taxon>
        <taxon>Ixodinae</taxon>
        <taxon>Ixodes</taxon>
    </lineage>
</organism>
<dbReference type="EnsemblMetazoa" id="ISCW020201-RA">
    <property type="protein sequence ID" value="ISCW020201-PA"/>
    <property type="gene ID" value="ISCW020201"/>
</dbReference>
<dbReference type="VEuPathDB" id="VectorBase:ISCI020201"/>
<dbReference type="HOGENOM" id="CLU_1706222_0_0_1"/>
<dbReference type="Proteomes" id="UP000001555">
    <property type="component" value="Unassembled WGS sequence"/>
</dbReference>
<dbReference type="EMBL" id="ABJB010518422">
    <property type="status" value="NOT_ANNOTATED_CDS"/>
    <property type="molecule type" value="Genomic_DNA"/>
</dbReference>
<evidence type="ECO:0000313" key="3">
    <source>
        <dbReference type="Proteomes" id="UP000001555"/>
    </source>
</evidence>